<feature type="transmembrane region" description="Helical" evidence="2">
    <location>
        <begin position="29"/>
        <end position="49"/>
    </location>
</feature>
<dbReference type="InterPro" id="IPR039279">
    <property type="entry name" value="QRT3-like"/>
</dbReference>
<keyword evidence="2" id="KW-0812">Transmembrane</keyword>
<name>A0A0G4NTP8_PENC3</name>
<dbReference type="Proteomes" id="UP000053732">
    <property type="component" value="Unassembled WGS sequence"/>
</dbReference>
<dbReference type="STRING" id="1429867.A0A0G4NTP8"/>
<dbReference type="GO" id="GO:0004650">
    <property type="term" value="F:polygalacturonase activity"/>
    <property type="evidence" value="ECO:0007669"/>
    <property type="project" value="InterPro"/>
</dbReference>
<dbReference type="PANTHER" id="PTHR33928">
    <property type="entry name" value="POLYGALACTURONASE QRT3"/>
    <property type="match status" value="1"/>
</dbReference>
<reference evidence="4 5" key="1">
    <citation type="journal article" date="2014" name="Nat. Commun.">
        <title>Multiple recent horizontal transfers of a large genomic region in cheese making fungi.</title>
        <authorList>
            <person name="Cheeseman K."/>
            <person name="Ropars J."/>
            <person name="Renault P."/>
            <person name="Dupont J."/>
            <person name="Gouzy J."/>
            <person name="Branca A."/>
            <person name="Abraham A.L."/>
            <person name="Ceppi M."/>
            <person name="Conseiller E."/>
            <person name="Debuchy R."/>
            <person name="Malagnac F."/>
            <person name="Goarin A."/>
            <person name="Silar P."/>
            <person name="Lacoste S."/>
            <person name="Sallet E."/>
            <person name="Bensimon A."/>
            <person name="Giraud T."/>
            <person name="Brygoo Y."/>
        </authorList>
    </citation>
    <scope>NUCLEOTIDE SEQUENCE [LARGE SCALE GENOMIC DNA]</scope>
    <source>
        <strain evidence="5">FM 013</strain>
    </source>
</reference>
<evidence type="ECO:0000259" key="3">
    <source>
        <dbReference type="Pfam" id="PF12708"/>
    </source>
</evidence>
<dbReference type="InterPro" id="IPR024535">
    <property type="entry name" value="RHGA/B-epi-like_pectate_lyase"/>
</dbReference>
<dbReference type="Pfam" id="PF12708">
    <property type="entry name" value="Pect-lyase_RHGA_epim"/>
    <property type="match status" value="2"/>
</dbReference>
<dbReference type="Gene3D" id="2.160.20.10">
    <property type="entry name" value="Single-stranded right-handed beta-helix, Pectin lyase-like"/>
    <property type="match status" value="2"/>
</dbReference>
<evidence type="ECO:0000313" key="4">
    <source>
        <dbReference type="EMBL" id="CRL17480.1"/>
    </source>
</evidence>
<keyword evidence="2" id="KW-0472">Membrane</keyword>
<dbReference type="AlphaFoldDB" id="A0A0G4NTP8"/>
<dbReference type="CDD" id="cd23668">
    <property type="entry name" value="GH55_beta13glucanase-like"/>
    <property type="match status" value="1"/>
</dbReference>
<dbReference type="GO" id="GO:0016829">
    <property type="term" value="F:lyase activity"/>
    <property type="evidence" value="ECO:0007669"/>
    <property type="project" value="UniProtKB-KW"/>
</dbReference>
<dbReference type="InterPro" id="IPR012334">
    <property type="entry name" value="Pectin_lyas_fold"/>
</dbReference>
<dbReference type="InterPro" id="IPR011050">
    <property type="entry name" value="Pectin_lyase_fold/virulence"/>
</dbReference>
<dbReference type="FunFam" id="2.160.20.10:FF:000043">
    <property type="entry name" value="Exo-beta-1,3-glucanase, putative"/>
    <property type="match status" value="1"/>
</dbReference>
<accession>A0A0G4NTP8</accession>
<evidence type="ECO:0000256" key="1">
    <source>
        <dbReference type="SAM" id="MobiDB-lite"/>
    </source>
</evidence>
<proteinExistence type="predicted"/>
<keyword evidence="5" id="KW-1185">Reference proteome</keyword>
<evidence type="ECO:0000313" key="5">
    <source>
        <dbReference type="Proteomes" id="UP000053732"/>
    </source>
</evidence>
<gene>
    <name evidence="4" type="ORF">PCAMFM013_S001g000440</name>
</gene>
<feature type="compositionally biased region" description="Low complexity" evidence="1">
    <location>
        <begin position="150"/>
        <end position="171"/>
    </location>
</feature>
<dbReference type="PANTHER" id="PTHR33928:SF2">
    <property type="entry name" value="PECTATE LYASE SUPERFAMILY PROTEIN DOMAIN-CONTAINING PROTEIN-RELATED"/>
    <property type="match status" value="1"/>
</dbReference>
<dbReference type="SUPFAM" id="SSF51126">
    <property type="entry name" value="Pectin lyase-like"/>
    <property type="match status" value="2"/>
</dbReference>
<keyword evidence="2" id="KW-1133">Transmembrane helix</keyword>
<keyword evidence="4" id="KW-0456">Lyase</keyword>
<protein>
    <submittedName>
        <fullName evidence="4">Pectin lyase fold/virulence factor</fullName>
    </submittedName>
</protein>
<organism evidence="4 5">
    <name type="scientific">Penicillium camemberti (strain FM 013)</name>
    <dbReference type="NCBI Taxonomy" id="1429867"/>
    <lineage>
        <taxon>Eukaryota</taxon>
        <taxon>Fungi</taxon>
        <taxon>Dikarya</taxon>
        <taxon>Ascomycota</taxon>
        <taxon>Pezizomycotina</taxon>
        <taxon>Eurotiomycetes</taxon>
        <taxon>Eurotiomycetidae</taxon>
        <taxon>Eurotiales</taxon>
        <taxon>Aspergillaceae</taxon>
        <taxon>Penicillium</taxon>
    </lineage>
</organism>
<feature type="domain" description="Rhamnogalacturonase A/B/Epimerase-like pectate lyase" evidence="3">
    <location>
        <begin position="578"/>
        <end position="633"/>
    </location>
</feature>
<feature type="domain" description="Rhamnogalacturonase A/B/Epimerase-like pectate lyase" evidence="3">
    <location>
        <begin position="233"/>
        <end position="451"/>
    </location>
</feature>
<dbReference type="EMBL" id="HG793134">
    <property type="protein sequence ID" value="CRL17480.1"/>
    <property type="molecule type" value="Genomic_DNA"/>
</dbReference>
<sequence>MCIPRWSAWYLEIEVVACGRLNMRGVSSLAAVAVVVSTVSGAIVPLHLMRPPSSHGLSSTTGDERRSNNDHPLYWALMSALAGLTGPPPTATVHHDSSSTTSSVAVNTISTAAESIWKGVDVSMATHSPEAASSSSKMTHATTMVTSANSAAAHTLATSTTTSTPLPKTHTQSTRASPPTQSPMPQKGHSHATKTCAAPTSKSPETYWLDEQDHNQQGAGFAPYAKSSLYPVYRNVMDYSVVNDGSGNQTPKLQQAIDDDGLGGSRKGQGVTRYPAQVYLPGGVYQLESTLNLTVGTIIVGNPLNPPIIKAGSGFRGDYLIMGYDSHNGNPETSFATLVKNVILDTTALKPDRHVTALQWGVAQGSGLTNVKIRMPTDSTGHTGIDINAGSTIAVTDVHITGGAIGIKNSNQQVNFKNIYFESCRTGFSAAGGWTVLLQQATFDRCGTGIDMTGNGLGSLVLLDSTSTNSGPVVRFYDSSHDSGNRNSQFLIQNLKHDTSNTIAVDAQGNVALAATSHVDTWVWGTVAPETYQTGVSWDTKRPAPLLVNDKFFTKAQPTYQDYSTNDIVNVKTVSGHTVKGDGKTDDTNSLNAILAENADACKVTYIPFGVYRVSDTIFVPVGTRIVGEAWSVISAYGDKFKDSDNPRPVIKLGNTGDIGVIEIQDMRFSVGEILPGAKIIEINAAGDQPGDIGLWNTMAMVGGTADTSISGACTSQDPKDCMAAFMVMHLTKSSSAYIENFWGWTADHNLDSESLLTIISTGRGILVESTKGTWLTGTGSEHHWLYNYNLHNAENVFAGLLQTETPYMQGQGEYQAAPAPWKAVATYGDPDFSWCAADDQKCRTAIATNVDGGSNIALYNSAAWAFFDGYWNGLYNEPCNGNCQTNMMRVTNEPQNLVWYSISTRMTDVMVLDGKSNPRQSDHKGGWEAIIQVYASINVATP</sequence>
<evidence type="ECO:0000256" key="2">
    <source>
        <dbReference type="SAM" id="Phobius"/>
    </source>
</evidence>
<feature type="region of interest" description="Disordered" evidence="1">
    <location>
        <begin position="150"/>
        <end position="203"/>
    </location>
</feature>
<dbReference type="FunFam" id="2.160.20.10:FF:000049">
    <property type="entry name" value="Putative exo-beta-1,3-glucanase"/>
    <property type="match status" value="1"/>
</dbReference>